<dbReference type="Proteomes" id="UP000799302">
    <property type="component" value="Unassembled WGS sequence"/>
</dbReference>
<name>A0A6A6UC08_9PEZI</name>
<reference evidence="4" key="1">
    <citation type="journal article" date="2020" name="Stud. Mycol.">
        <title>101 Dothideomycetes genomes: a test case for predicting lifestyles and emergence of pathogens.</title>
        <authorList>
            <person name="Haridas S."/>
            <person name="Albert R."/>
            <person name="Binder M."/>
            <person name="Bloem J."/>
            <person name="Labutti K."/>
            <person name="Salamov A."/>
            <person name="Andreopoulos B."/>
            <person name="Baker S."/>
            <person name="Barry K."/>
            <person name="Bills G."/>
            <person name="Bluhm B."/>
            <person name="Cannon C."/>
            <person name="Castanera R."/>
            <person name="Culley D."/>
            <person name="Daum C."/>
            <person name="Ezra D."/>
            <person name="Gonzalez J."/>
            <person name="Henrissat B."/>
            <person name="Kuo A."/>
            <person name="Liang C."/>
            <person name="Lipzen A."/>
            <person name="Lutzoni F."/>
            <person name="Magnuson J."/>
            <person name="Mondo S."/>
            <person name="Nolan M."/>
            <person name="Ohm R."/>
            <person name="Pangilinan J."/>
            <person name="Park H.-J."/>
            <person name="Ramirez L."/>
            <person name="Alfaro M."/>
            <person name="Sun H."/>
            <person name="Tritt A."/>
            <person name="Yoshinaga Y."/>
            <person name="Zwiers L.-H."/>
            <person name="Turgeon B."/>
            <person name="Goodwin S."/>
            <person name="Spatafora J."/>
            <person name="Crous P."/>
            <person name="Grigoriev I."/>
        </authorList>
    </citation>
    <scope>NUCLEOTIDE SEQUENCE</scope>
    <source>
        <strain evidence="4">CBS 115976</strain>
    </source>
</reference>
<feature type="compositionally biased region" description="Low complexity" evidence="3">
    <location>
        <begin position="63"/>
        <end position="99"/>
    </location>
</feature>
<gene>
    <name evidence="4" type="ORF">BT63DRAFT_440763</name>
</gene>
<feature type="region of interest" description="Disordered" evidence="3">
    <location>
        <begin position="47"/>
        <end position="107"/>
    </location>
</feature>
<dbReference type="GO" id="GO:0016197">
    <property type="term" value="P:endosomal transport"/>
    <property type="evidence" value="ECO:0007669"/>
    <property type="project" value="TreeGrafter"/>
</dbReference>
<dbReference type="PANTHER" id="PTHR13073">
    <property type="entry name" value="BLOC-1 COMPLEX SUBUNIT 1"/>
    <property type="match status" value="1"/>
</dbReference>
<comment type="similarity">
    <text evidence="1">Belongs to the BLOC1S1 family.</text>
</comment>
<dbReference type="AlphaFoldDB" id="A0A6A6UC08"/>
<organism evidence="4 5">
    <name type="scientific">Microthyrium microscopicum</name>
    <dbReference type="NCBI Taxonomy" id="703497"/>
    <lineage>
        <taxon>Eukaryota</taxon>
        <taxon>Fungi</taxon>
        <taxon>Dikarya</taxon>
        <taxon>Ascomycota</taxon>
        <taxon>Pezizomycotina</taxon>
        <taxon>Dothideomycetes</taxon>
        <taxon>Dothideomycetes incertae sedis</taxon>
        <taxon>Microthyriales</taxon>
        <taxon>Microthyriaceae</taxon>
        <taxon>Microthyrium</taxon>
    </lineage>
</organism>
<evidence type="ECO:0000313" key="5">
    <source>
        <dbReference type="Proteomes" id="UP000799302"/>
    </source>
</evidence>
<evidence type="ECO:0000256" key="2">
    <source>
        <dbReference type="ARBA" id="ARBA00019577"/>
    </source>
</evidence>
<keyword evidence="5" id="KW-1185">Reference proteome</keyword>
<protein>
    <recommendedName>
        <fullName evidence="2">Biogenesis of lysosome-related organelles complex 1 subunit 1</fullName>
    </recommendedName>
</protein>
<dbReference type="GO" id="GO:0031083">
    <property type="term" value="C:BLOC-1 complex"/>
    <property type="evidence" value="ECO:0007669"/>
    <property type="project" value="InterPro"/>
</dbReference>
<dbReference type="EMBL" id="MU004236">
    <property type="protein sequence ID" value="KAF2668638.1"/>
    <property type="molecule type" value="Genomic_DNA"/>
</dbReference>
<evidence type="ECO:0000256" key="1">
    <source>
        <dbReference type="ARBA" id="ARBA00007133"/>
    </source>
</evidence>
<accession>A0A6A6UC08</accession>
<sequence length="228" mass="23770">MHNPGNKLLCSRSSGVALTSKLRPLSTALTTSLDLIRASRSLARMTQASVPEQLNASSGESSQSTQLTAAPPAPSSSSTTPSQLTSTSPNPSSSSPPTSVQTNEQSLTEARAAVTATLASVGAHIDSDLQARASDIHSNAGALAEQEKTLRAQTAALAKQSGRWQKEMDSSVKKLKELGDVQNWAEVLERDLLVLEETMRLVDGSPDEGLASGTNAPVQGVGNNARPE</sequence>
<dbReference type="Pfam" id="PF06320">
    <property type="entry name" value="GCN5L1"/>
    <property type="match status" value="1"/>
</dbReference>
<evidence type="ECO:0000313" key="4">
    <source>
        <dbReference type="EMBL" id="KAF2668638.1"/>
    </source>
</evidence>
<proteinExistence type="inferred from homology"/>
<feature type="region of interest" description="Disordered" evidence="3">
    <location>
        <begin position="205"/>
        <end position="228"/>
    </location>
</feature>
<dbReference type="OrthoDB" id="20018at2759"/>
<evidence type="ECO:0000256" key="3">
    <source>
        <dbReference type="SAM" id="MobiDB-lite"/>
    </source>
</evidence>
<feature type="compositionally biased region" description="Polar residues" evidence="3">
    <location>
        <begin position="47"/>
        <end position="62"/>
    </location>
</feature>
<dbReference type="PANTHER" id="PTHR13073:SF0">
    <property type="entry name" value="BIOGENESIS OF LYSOSOME-RELATED ORGANELLES COMPLEX 1 SUBUNIT 1"/>
    <property type="match status" value="1"/>
</dbReference>
<dbReference type="InterPro" id="IPR009395">
    <property type="entry name" value="BLOC1S1"/>
</dbReference>